<evidence type="ECO:0000256" key="1">
    <source>
        <dbReference type="SAM" id="Phobius"/>
    </source>
</evidence>
<dbReference type="EMBL" id="AMQM01005622">
    <property type="status" value="NOT_ANNOTATED_CDS"/>
    <property type="molecule type" value="Genomic_DNA"/>
</dbReference>
<accession>T1FAE1</accession>
<dbReference type="HOGENOM" id="CLU_1898503_0_0_1"/>
<reference evidence="2 4" key="2">
    <citation type="journal article" date="2013" name="Nature">
        <title>Insights into bilaterian evolution from three spiralian genomes.</title>
        <authorList>
            <person name="Simakov O."/>
            <person name="Marletaz F."/>
            <person name="Cho S.J."/>
            <person name="Edsinger-Gonzales E."/>
            <person name="Havlak P."/>
            <person name="Hellsten U."/>
            <person name="Kuo D.H."/>
            <person name="Larsson T."/>
            <person name="Lv J."/>
            <person name="Arendt D."/>
            <person name="Savage R."/>
            <person name="Osoegawa K."/>
            <person name="de Jong P."/>
            <person name="Grimwood J."/>
            <person name="Chapman J.A."/>
            <person name="Shapiro H."/>
            <person name="Aerts A."/>
            <person name="Otillar R.P."/>
            <person name="Terry A.Y."/>
            <person name="Boore J.L."/>
            <person name="Grigoriev I.V."/>
            <person name="Lindberg D.R."/>
            <person name="Seaver E.C."/>
            <person name="Weisblat D.A."/>
            <person name="Putnam N.H."/>
            <person name="Rokhsar D.S."/>
        </authorList>
    </citation>
    <scope>NUCLEOTIDE SEQUENCE</scope>
</reference>
<keyword evidence="4" id="KW-1185">Reference proteome</keyword>
<evidence type="ECO:0000313" key="3">
    <source>
        <dbReference type="EnsemblMetazoa" id="HelroP176321"/>
    </source>
</evidence>
<dbReference type="EMBL" id="KB097026">
    <property type="protein sequence ID" value="ESO00018.1"/>
    <property type="molecule type" value="Genomic_DNA"/>
</dbReference>
<dbReference type="KEGG" id="hro:HELRODRAFT_176321"/>
<dbReference type="EMBL" id="AMQM01005621">
    <property type="status" value="NOT_ANNOTATED_CDS"/>
    <property type="molecule type" value="Genomic_DNA"/>
</dbReference>
<dbReference type="SUPFAM" id="SSF81321">
    <property type="entry name" value="Family A G protein-coupled receptor-like"/>
    <property type="match status" value="1"/>
</dbReference>
<proteinExistence type="predicted"/>
<evidence type="ECO:0008006" key="5">
    <source>
        <dbReference type="Google" id="ProtNLM"/>
    </source>
</evidence>
<keyword evidence="1" id="KW-0472">Membrane</keyword>
<reference evidence="4" key="1">
    <citation type="submission" date="2012-12" db="EMBL/GenBank/DDBJ databases">
        <authorList>
            <person name="Hellsten U."/>
            <person name="Grimwood J."/>
            <person name="Chapman J.A."/>
            <person name="Shapiro H."/>
            <person name="Aerts A."/>
            <person name="Otillar R.P."/>
            <person name="Terry A.Y."/>
            <person name="Boore J.L."/>
            <person name="Simakov O."/>
            <person name="Marletaz F."/>
            <person name="Cho S.-J."/>
            <person name="Edsinger-Gonzales E."/>
            <person name="Havlak P."/>
            <person name="Kuo D.-H."/>
            <person name="Larsson T."/>
            <person name="Lv J."/>
            <person name="Arendt D."/>
            <person name="Savage R."/>
            <person name="Osoegawa K."/>
            <person name="de Jong P."/>
            <person name="Lindberg D.R."/>
            <person name="Seaver E.C."/>
            <person name="Weisblat D.A."/>
            <person name="Putnam N.H."/>
            <person name="Grigoriev I.V."/>
            <person name="Rokhsar D.S."/>
        </authorList>
    </citation>
    <scope>NUCLEOTIDE SEQUENCE</scope>
</reference>
<dbReference type="Proteomes" id="UP000015101">
    <property type="component" value="Unassembled WGS sequence"/>
</dbReference>
<keyword evidence="1" id="KW-0812">Transmembrane</keyword>
<dbReference type="AlphaFoldDB" id="T1FAE1"/>
<organism evidence="3 4">
    <name type="scientific">Helobdella robusta</name>
    <name type="common">Californian leech</name>
    <dbReference type="NCBI Taxonomy" id="6412"/>
    <lineage>
        <taxon>Eukaryota</taxon>
        <taxon>Metazoa</taxon>
        <taxon>Spiralia</taxon>
        <taxon>Lophotrochozoa</taxon>
        <taxon>Annelida</taxon>
        <taxon>Clitellata</taxon>
        <taxon>Hirudinea</taxon>
        <taxon>Rhynchobdellida</taxon>
        <taxon>Glossiphoniidae</taxon>
        <taxon>Helobdella</taxon>
    </lineage>
</organism>
<evidence type="ECO:0000313" key="2">
    <source>
        <dbReference type="EMBL" id="ESO00018.1"/>
    </source>
</evidence>
<feature type="transmembrane region" description="Helical" evidence="1">
    <location>
        <begin position="75"/>
        <end position="95"/>
    </location>
</feature>
<feature type="transmembrane region" description="Helical" evidence="1">
    <location>
        <begin position="115"/>
        <end position="133"/>
    </location>
</feature>
<dbReference type="EnsemblMetazoa" id="HelroT176321">
    <property type="protein sequence ID" value="HelroP176321"/>
    <property type="gene ID" value="HelroG176321"/>
</dbReference>
<evidence type="ECO:0000313" key="4">
    <source>
        <dbReference type="Proteomes" id="UP000015101"/>
    </source>
</evidence>
<protein>
    <recommendedName>
        <fullName evidence="5">G-protein coupled receptors family 1 profile domain-containing protein</fullName>
    </recommendedName>
</protein>
<reference evidence="3" key="3">
    <citation type="submission" date="2015-06" db="UniProtKB">
        <authorList>
            <consortium name="EnsemblMetazoa"/>
        </authorList>
    </citation>
    <scope>IDENTIFICATION</scope>
</reference>
<dbReference type="CTD" id="20205790"/>
<name>T1FAE1_HELRO</name>
<sequence length="134" mass="15323">MSGTQQTNQQPAVSIHQQQQQQQTTCERLLNRQVGTNTFRKHTSVGYTLLKLLSRKYIVIVHPLKSRTWCDSGRALKIIIGLWTLAGLLSSPLLFSQNYHYFIVKYEHFVSIYNFGVNFMVAQQVISSGLLAFC</sequence>
<keyword evidence="1" id="KW-1133">Transmembrane helix</keyword>
<dbReference type="InParanoid" id="T1FAE1"/>
<dbReference type="Gene3D" id="1.20.1070.10">
    <property type="entry name" value="Rhodopsin 7-helix transmembrane proteins"/>
    <property type="match status" value="1"/>
</dbReference>
<dbReference type="RefSeq" id="XP_009021792.1">
    <property type="nucleotide sequence ID" value="XM_009023544.1"/>
</dbReference>
<gene>
    <name evidence="3" type="primary">20205790</name>
    <name evidence="2" type="ORF">HELRODRAFT_176321</name>
</gene>
<dbReference type="GeneID" id="20205790"/>